<protein>
    <submittedName>
        <fullName evidence="1">Uncharacterized protein</fullName>
    </submittedName>
</protein>
<reference evidence="1" key="1">
    <citation type="submission" date="2020-08" db="EMBL/GenBank/DDBJ databases">
        <title>Sequencing the genomes of 1000 actinobacteria strains.</title>
        <authorList>
            <person name="Klenk H.-P."/>
        </authorList>
    </citation>
    <scope>NUCLEOTIDE SEQUENCE</scope>
    <source>
        <strain evidence="1">DSM 10695</strain>
    </source>
</reference>
<dbReference type="AlphaFoldDB" id="A0A923E5I3"/>
<name>A0A923E5I3_9ACTO</name>
<accession>A0A923E5I3</accession>
<dbReference type="RefSeq" id="WP_184453442.1">
    <property type="nucleotide sequence ID" value="NZ_JACHMK010000001.1"/>
</dbReference>
<dbReference type="Proteomes" id="UP000617426">
    <property type="component" value="Unassembled WGS sequence"/>
</dbReference>
<organism evidence="1 2">
    <name type="scientific">Schaalia hyovaginalis</name>
    <dbReference type="NCBI Taxonomy" id="29316"/>
    <lineage>
        <taxon>Bacteria</taxon>
        <taxon>Bacillati</taxon>
        <taxon>Actinomycetota</taxon>
        <taxon>Actinomycetes</taxon>
        <taxon>Actinomycetales</taxon>
        <taxon>Actinomycetaceae</taxon>
        <taxon>Schaalia</taxon>
    </lineage>
</organism>
<dbReference type="EMBL" id="JACHMK010000001">
    <property type="protein sequence ID" value="MBB6335192.1"/>
    <property type="molecule type" value="Genomic_DNA"/>
</dbReference>
<proteinExistence type="predicted"/>
<evidence type="ECO:0000313" key="1">
    <source>
        <dbReference type="EMBL" id="MBB6335192.1"/>
    </source>
</evidence>
<sequence>MSVDRVDIICDRGIWHARNGSNERRASILARFVPEEDPKAQDVPGWRLVLKEPRGGTPGAIARATHDRSQAPKLFGCIGIDEHGEIKEGLIPEVQVFPCMCGWPTFAMPEVADLAKLLDRARSRGERTIHVDDLNRLAPNGAFLAFYQPAPLSEWETFARLSSTKSRVPVEPPYDSECFALKDRDGRWLQVVCDGGPNGSPWHHRHGARVIAALQGDWADEYGAHYGISGGKREGYDEEAETPYVMLDQVNMGGWGVEDWETTYALHPCSCGREFPTMKRERFHRVIEALAARHCYCISVDTFMRAVALS</sequence>
<comment type="caution">
    <text evidence="1">The sequence shown here is derived from an EMBL/GenBank/DDBJ whole genome shotgun (WGS) entry which is preliminary data.</text>
</comment>
<gene>
    <name evidence="1" type="ORF">HD592_001757</name>
</gene>
<evidence type="ECO:0000313" key="2">
    <source>
        <dbReference type="Proteomes" id="UP000617426"/>
    </source>
</evidence>
<keyword evidence="2" id="KW-1185">Reference proteome</keyword>